<dbReference type="RefSeq" id="WP_154268412.1">
    <property type="nucleotide sequence ID" value="NZ_JBBNNI010000007.1"/>
</dbReference>
<dbReference type="Proteomes" id="UP000465607">
    <property type="component" value="Unassembled WGS sequence"/>
</dbReference>
<proteinExistence type="predicted"/>
<dbReference type="AlphaFoldDB" id="A0A174HF36"/>
<protein>
    <submittedName>
        <fullName evidence="1">Uncharacterized protein</fullName>
    </submittedName>
</protein>
<evidence type="ECO:0000313" key="3">
    <source>
        <dbReference type="Proteomes" id="UP000095602"/>
    </source>
</evidence>
<reference evidence="2 4" key="2">
    <citation type="journal article" date="2019" name="Nat. Med.">
        <title>A library of human gut bacterial isolates paired with longitudinal multiomics data enables mechanistic microbiome research.</title>
        <authorList>
            <person name="Poyet M."/>
            <person name="Groussin M."/>
            <person name="Gibbons S.M."/>
            <person name="Avila-Pacheco J."/>
            <person name="Jiang X."/>
            <person name="Kearney S.M."/>
            <person name="Perrotta A.R."/>
            <person name="Berdy B."/>
            <person name="Zhao S."/>
            <person name="Lieberman T.D."/>
            <person name="Swanson P.K."/>
            <person name="Smith M."/>
            <person name="Roesemann S."/>
            <person name="Alexander J.E."/>
            <person name="Rich S.A."/>
            <person name="Livny J."/>
            <person name="Vlamakis H."/>
            <person name="Clish C."/>
            <person name="Bullock K."/>
            <person name="Deik A."/>
            <person name="Scott J."/>
            <person name="Pierce K.A."/>
            <person name="Xavier R.J."/>
            <person name="Alm E.J."/>
        </authorList>
    </citation>
    <scope>NUCLEOTIDE SEQUENCE [LARGE SCALE GENOMIC DNA]</scope>
    <source>
        <strain evidence="2 4">BIOML-A5</strain>
    </source>
</reference>
<evidence type="ECO:0000313" key="4">
    <source>
        <dbReference type="Proteomes" id="UP000465607"/>
    </source>
</evidence>
<name>A0A174HF36_9FIRM</name>
<dbReference type="EMBL" id="WKQV01000005">
    <property type="protein sequence ID" value="MSD26683.1"/>
    <property type="molecule type" value="Genomic_DNA"/>
</dbReference>
<dbReference type="Proteomes" id="UP000095602">
    <property type="component" value="Unassembled WGS sequence"/>
</dbReference>
<evidence type="ECO:0000313" key="2">
    <source>
        <dbReference type="EMBL" id="MSD26683.1"/>
    </source>
</evidence>
<gene>
    <name evidence="1" type="ORF">ERS852497_00561</name>
    <name evidence="2" type="ORF">GKE44_05810</name>
</gene>
<accession>A0A174HF36</accession>
<dbReference type="EMBL" id="CZAJ01000003">
    <property type="protein sequence ID" value="CUO71515.1"/>
    <property type="molecule type" value="Genomic_DNA"/>
</dbReference>
<sequence length="71" mass="8610">MDTSAFRGEKEVNVRVIPNRIWTEWVQVCTQLKKYPDAVNNIRIVTDNERLKRSEWNHKKQLENEVTKRNR</sequence>
<reference evidence="1 3" key="1">
    <citation type="submission" date="2015-09" db="EMBL/GenBank/DDBJ databases">
        <authorList>
            <consortium name="Pathogen Informatics"/>
        </authorList>
    </citation>
    <scope>NUCLEOTIDE SEQUENCE [LARGE SCALE GENOMIC DNA]</scope>
    <source>
        <strain evidence="1 3">2789STDY5834884</strain>
    </source>
</reference>
<organism evidence="1 3">
    <name type="scientific">Agathobacter rectalis</name>
    <dbReference type="NCBI Taxonomy" id="39491"/>
    <lineage>
        <taxon>Bacteria</taxon>
        <taxon>Bacillati</taxon>
        <taxon>Bacillota</taxon>
        <taxon>Clostridia</taxon>
        <taxon>Lachnospirales</taxon>
        <taxon>Lachnospiraceae</taxon>
        <taxon>Agathobacter</taxon>
    </lineage>
</organism>
<evidence type="ECO:0000313" key="1">
    <source>
        <dbReference type="EMBL" id="CUO71515.1"/>
    </source>
</evidence>